<protein>
    <recommendedName>
        <fullName evidence="3">Tify domain-containing protein</fullName>
    </recommendedName>
</protein>
<comment type="subcellular location">
    <subcellularLocation>
        <location evidence="1">Nucleus</location>
    </subcellularLocation>
</comment>
<dbReference type="GO" id="GO:0005634">
    <property type="term" value="C:nucleus"/>
    <property type="evidence" value="ECO:0007669"/>
    <property type="project" value="UniProtKB-SubCell"/>
</dbReference>
<sequence length="363" mass="40188">MISTIFRRTGNDVSLASTYYTGDGSAISANPAYCKTDENFISVGQASKKRDGNFMLQGYHYNRIDNNQLSIGHASNKTNYNFIPILRRCEKGNDNLMSIGPNYYKSHENFVAMDTFYNKANEVVSAGPTYDNREIDITSIASIHDQQDATVASLGTVYSKRKFQLLSIPYLSPNQSSAQPLGALGQEDLLKCPRTNIVSACTSKTGSGPKIKNQKTTKKIPSNNFPSNVKILLSTGILDGVPVKYISWSRENNLRGVVKGTGYLCDCKECKLSKAISAYEFERHAGCKTKHPNGHIYFENGKTIVAVVQELKSTPQNMLFEAIENVTGSPVNQENFRTWKASYQAATRELQHSFGKDEVVVPS</sequence>
<evidence type="ECO:0000256" key="1">
    <source>
        <dbReference type="ARBA" id="ARBA00004123"/>
    </source>
</evidence>
<evidence type="ECO:0000259" key="3">
    <source>
        <dbReference type="Pfam" id="PF16135"/>
    </source>
</evidence>
<feature type="domain" description="Tify" evidence="3">
    <location>
        <begin position="256"/>
        <end position="310"/>
    </location>
</feature>
<evidence type="ECO:0000313" key="5">
    <source>
        <dbReference type="Proteomes" id="UP001604336"/>
    </source>
</evidence>
<proteinExistence type="predicted"/>
<accession>A0ABD1TWJ4</accession>
<organism evidence="4 5">
    <name type="scientific">Abeliophyllum distichum</name>
    <dbReference type="NCBI Taxonomy" id="126358"/>
    <lineage>
        <taxon>Eukaryota</taxon>
        <taxon>Viridiplantae</taxon>
        <taxon>Streptophyta</taxon>
        <taxon>Embryophyta</taxon>
        <taxon>Tracheophyta</taxon>
        <taxon>Spermatophyta</taxon>
        <taxon>Magnoliopsida</taxon>
        <taxon>eudicotyledons</taxon>
        <taxon>Gunneridae</taxon>
        <taxon>Pentapetalae</taxon>
        <taxon>asterids</taxon>
        <taxon>lamiids</taxon>
        <taxon>Lamiales</taxon>
        <taxon>Oleaceae</taxon>
        <taxon>Forsythieae</taxon>
        <taxon>Abeliophyllum</taxon>
    </lineage>
</organism>
<gene>
    <name evidence="4" type="ORF">Adt_13354</name>
</gene>
<comment type="caution">
    <text evidence="4">The sequence shown here is derived from an EMBL/GenBank/DDBJ whole genome shotgun (WGS) entry which is preliminary data.</text>
</comment>
<dbReference type="Proteomes" id="UP001604336">
    <property type="component" value="Unassembled WGS sequence"/>
</dbReference>
<name>A0ABD1TWJ4_9LAMI</name>
<keyword evidence="2" id="KW-0539">Nucleus</keyword>
<keyword evidence="5" id="KW-1185">Reference proteome</keyword>
<reference evidence="5" key="1">
    <citation type="submission" date="2024-07" db="EMBL/GenBank/DDBJ databases">
        <title>Two chromosome-level genome assemblies of Korean endemic species Abeliophyllum distichum and Forsythia ovata (Oleaceae).</title>
        <authorList>
            <person name="Jang H."/>
        </authorList>
    </citation>
    <scope>NUCLEOTIDE SEQUENCE [LARGE SCALE GENOMIC DNA]</scope>
</reference>
<dbReference type="Pfam" id="PF16135">
    <property type="entry name" value="TDBD"/>
    <property type="match status" value="1"/>
</dbReference>
<dbReference type="EMBL" id="JBFOLK010000004">
    <property type="protein sequence ID" value="KAL2517107.1"/>
    <property type="molecule type" value="Genomic_DNA"/>
</dbReference>
<dbReference type="PANTHER" id="PTHR47025">
    <property type="entry name" value="AUTOIMMUNE REGULATOR"/>
    <property type="match status" value="1"/>
</dbReference>
<dbReference type="PANTHER" id="PTHR47025:SF9">
    <property type="entry name" value="PROTEIN, PUTATIVE-RELATED"/>
    <property type="match status" value="1"/>
</dbReference>
<dbReference type="AlphaFoldDB" id="A0ABD1TWJ4"/>
<evidence type="ECO:0000256" key="2">
    <source>
        <dbReference type="ARBA" id="ARBA00023242"/>
    </source>
</evidence>
<dbReference type="InterPro" id="IPR032308">
    <property type="entry name" value="TDBD"/>
</dbReference>
<evidence type="ECO:0000313" key="4">
    <source>
        <dbReference type="EMBL" id="KAL2517107.1"/>
    </source>
</evidence>